<dbReference type="InterPro" id="IPR007361">
    <property type="entry name" value="DUF427"/>
</dbReference>
<dbReference type="Proteomes" id="UP000319852">
    <property type="component" value="Chromosome"/>
</dbReference>
<sequence>MHVGREEPGEGQESVWDYPRPPMIEDCTARIRVVVCEFTVADSTNSKRVLETSHPPVYYIPPQDVSVTCLKLSDHMSWCEWKGSARYYALTIGDQTVSDVAWCYPDPAPRFAELQDHLAFYPSKADACYVDDELVRPQKGDFYGGWITEQIVGPFKGGPATMRW</sequence>
<dbReference type="PANTHER" id="PTHR43058:SF1">
    <property type="entry name" value="DUF427 DOMAIN-CONTAINING PROTEIN"/>
    <property type="match status" value="1"/>
</dbReference>
<accession>A0A517MPS4</accession>
<gene>
    <name evidence="2" type="ORF">HG15A2_01400</name>
</gene>
<evidence type="ECO:0000313" key="2">
    <source>
        <dbReference type="EMBL" id="QDS96881.1"/>
    </source>
</evidence>
<dbReference type="InterPro" id="IPR038694">
    <property type="entry name" value="DUF427_sf"/>
</dbReference>
<dbReference type="EMBL" id="CP036263">
    <property type="protein sequence ID" value="QDS96881.1"/>
    <property type="molecule type" value="Genomic_DNA"/>
</dbReference>
<evidence type="ECO:0000313" key="3">
    <source>
        <dbReference type="Proteomes" id="UP000319852"/>
    </source>
</evidence>
<feature type="domain" description="DUF427" evidence="1">
    <location>
        <begin position="31"/>
        <end position="122"/>
    </location>
</feature>
<dbReference type="OrthoDB" id="119916at2"/>
<evidence type="ECO:0000259" key="1">
    <source>
        <dbReference type="Pfam" id="PF04248"/>
    </source>
</evidence>
<name>A0A517MPS4_9BACT</name>
<dbReference type="Pfam" id="PF04248">
    <property type="entry name" value="NTP_transf_9"/>
    <property type="match status" value="1"/>
</dbReference>
<keyword evidence="3" id="KW-1185">Reference proteome</keyword>
<dbReference type="KEGG" id="amob:HG15A2_01400"/>
<dbReference type="AlphaFoldDB" id="A0A517MPS4"/>
<reference evidence="2 3" key="1">
    <citation type="submission" date="2019-02" db="EMBL/GenBank/DDBJ databases">
        <title>Deep-cultivation of Planctomycetes and their phenomic and genomic characterization uncovers novel biology.</title>
        <authorList>
            <person name="Wiegand S."/>
            <person name="Jogler M."/>
            <person name="Boedeker C."/>
            <person name="Pinto D."/>
            <person name="Vollmers J."/>
            <person name="Rivas-Marin E."/>
            <person name="Kohn T."/>
            <person name="Peeters S.H."/>
            <person name="Heuer A."/>
            <person name="Rast P."/>
            <person name="Oberbeckmann S."/>
            <person name="Bunk B."/>
            <person name="Jeske O."/>
            <person name="Meyerdierks A."/>
            <person name="Storesund J.E."/>
            <person name="Kallscheuer N."/>
            <person name="Luecker S."/>
            <person name="Lage O.M."/>
            <person name="Pohl T."/>
            <person name="Merkel B.J."/>
            <person name="Hornburger P."/>
            <person name="Mueller R.-W."/>
            <person name="Bruemmer F."/>
            <person name="Labrenz M."/>
            <person name="Spormann A.M."/>
            <person name="Op den Camp H."/>
            <person name="Overmann J."/>
            <person name="Amann R."/>
            <person name="Jetten M.S.M."/>
            <person name="Mascher T."/>
            <person name="Medema M.H."/>
            <person name="Devos D.P."/>
            <person name="Kaster A.-K."/>
            <person name="Ovreas L."/>
            <person name="Rohde M."/>
            <person name="Galperin M.Y."/>
            <person name="Jogler C."/>
        </authorList>
    </citation>
    <scope>NUCLEOTIDE SEQUENCE [LARGE SCALE GENOMIC DNA]</scope>
    <source>
        <strain evidence="2 3">HG15A2</strain>
    </source>
</reference>
<dbReference type="PANTHER" id="PTHR43058">
    <property type="entry name" value="SLR0655 PROTEIN"/>
    <property type="match status" value="1"/>
</dbReference>
<dbReference type="Gene3D" id="2.170.150.40">
    <property type="entry name" value="Domain of unknown function (DUF427)"/>
    <property type="match status" value="1"/>
</dbReference>
<proteinExistence type="predicted"/>
<protein>
    <recommendedName>
        <fullName evidence="1">DUF427 domain-containing protein</fullName>
    </recommendedName>
</protein>
<organism evidence="2 3">
    <name type="scientific">Adhaeretor mobilis</name>
    <dbReference type="NCBI Taxonomy" id="1930276"/>
    <lineage>
        <taxon>Bacteria</taxon>
        <taxon>Pseudomonadati</taxon>
        <taxon>Planctomycetota</taxon>
        <taxon>Planctomycetia</taxon>
        <taxon>Pirellulales</taxon>
        <taxon>Lacipirellulaceae</taxon>
        <taxon>Adhaeretor</taxon>
    </lineage>
</organism>